<gene>
    <name evidence="1" type="ORF">V6N11_007239</name>
</gene>
<sequence length="162" mass="18139">MEDALVCCTSFPNVKYFLVTNAIYLGLVLVNAKIAVPNVDSAHPTAKDQPLTIAHIKGREADMRVMSELNLVLDKKAMSSTKDDKDSFMRAVEALNSIDKLQFTPDIRMPLIKSTEPENGSISYQKHLVPNYLETAYNIMHCYFDHDTGLARGEGVNPRHLE</sequence>
<protein>
    <submittedName>
        <fullName evidence="1">Uncharacterized protein</fullName>
    </submittedName>
</protein>
<keyword evidence="2" id="KW-1185">Reference proteome</keyword>
<evidence type="ECO:0000313" key="1">
    <source>
        <dbReference type="EMBL" id="KAK9016159.1"/>
    </source>
</evidence>
<organism evidence="1 2">
    <name type="scientific">Hibiscus sabdariffa</name>
    <name type="common">roselle</name>
    <dbReference type="NCBI Taxonomy" id="183260"/>
    <lineage>
        <taxon>Eukaryota</taxon>
        <taxon>Viridiplantae</taxon>
        <taxon>Streptophyta</taxon>
        <taxon>Embryophyta</taxon>
        <taxon>Tracheophyta</taxon>
        <taxon>Spermatophyta</taxon>
        <taxon>Magnoliopsida</taxon>
        <taxon>eudicotyledons</taxon>
        <taxon>Gunneridae</taxon>
        <taxon>Pentapetalae</taxon>
        <taxon>rosids</taxon>
        <taxon>malvids</taxon>
        <taxon>Malvales</taxon>
        <taxon>Malvaceae</taxon>
        <taxon>Malvoideae</taxon>
        <taxon>Hibiscus</taxon>
    </lineage>
</organism>
<reference evidence="1 2" key="1">
    <citation type="journal article" date="2024" name="G3 (Bethesda)">
        <title>Genome assembly of Hibiscus sabdariffa L. provides insights into metabolisms of medicinal natural products.</title>
        <authorList>
            <person name="Kim T."/>
        </authorList>
    </citation>
    <scope>NUCLEOTIDE SEQUENCE [LARGE SCALE GENOMIC DNA]</scope>
    <source>
        <strain evidence="1">TK-2024</strain>
        <tissue evidence="1">Old leaves</tissue>
    </source>
</reference>
<dbReference type="EMBL" id="JBBPBN010000021">
    <property type="protein sequence ID" value="KAK9016159.1"/>
    <property type="molecule type" value="Genomic_DNA"/>
</dbReference>
<comment type="caution">
    <text evidence="1">The sequence shown here is derived from an EMBL/GenBank/DDBJ whole genome shotgun (WGS) entry which is preliminary data.</text>
</comment>
<proteinExistence type="predicted"/>
<accession>A0ABR2RTT8</accession>
<dbReference type="Proteomes" id="UP001396334">
    <property type="component" value="Unassembled WGS sequence"/>
</dbReference>
<name>A0ABR2RTT8_9ROSI</name>
<evidence type="ECO:0000313" key="2">
    <source>
        <dbReference type="Proteomes" id="UP001396334"/>
    </source>
</evidence>